<dbReference type="Proteomes" id="UP000323505">
    <property type="component" value="Unassembled WGS sequence"/>
</dbReference>
<gene>
    <name evidence="1" type="ORF">FXF68_31570</name>
</gene>
<evidence type="ECO:0000313" key="1">
    <source>
        <dbReference type="EMBL" id="TYK45218.1"/>
    </source>
</evidence>
<dbReference type="RefSeq" id="WP_148765659.1">
    <property type="nucleotide sequence ID" value="NZ_VSRQ01000007.1"/>
</dbReference>
<organism evidence="1 2">
    <name type="scientific">Actinomadura decatromicini</name>
    <dbReference type="NCBI Taxonomy" id="2604572"/>
    <lineage>
        <taxon>Bacteria</taxon>
        <taxon>Bacillati</taxon>
        <taxon>Actinomycetota</taxon>
        <taxon>Actinomycetes</taxon>
        <taxon>Streptosporangiales</taxon>
        <taxon>Thermomonosporaceae</taxon>
        <taxon>Actinomadura</taxon>
    </lineage>
</organism>
<dbReference type="EMBL" id="VSRQ01000007">
    <property type="protein sequence ID" value="TYK45218.1"/>
    <property type="molecule type" value="Genomic_DNA"/>
</dbReference>
<dbReference type="AlphaFoldDB" id="A0A5D3FBB3"/>
<name>A0A5D3FBB3_9ACTN</name>
<comment type="caution">
    <text evidence="1">The sequence shown here is derived from an EMBL/GenBank/DDBJ whole genome shotgun (WGS) entry which is preliminary data.</text>
</comment>
<proteinExistence type="predicted"/>
<reference evidence="1 2" key="1">
    <citation type="submission" date="2019-08" db="EMBL/GenBank/DDBJ databases">
        <title>Actinomadura sp. nov. CYP1-5 isolated from mountain soil.</title>
        <authorList>
            <person name="Songsumanus A."/>
            <person name="Kuncharoen N."/>
            <person name="Kudo T."/>
            <person name="Yuki M."/>
            <person name="Igarashi Y."/>
            <person name="Tanasupawat S."/>
        </authorList>
    </citation>
    <scope>NUCLEOTIDE SEQUENCE [LARGE SCALE GENOMIC DNA]</scope>
    <source>
        <strain evidence="1 2">CYP1-5</strain>
    </source>
</reference>
<evidence type="ECO:0000313" key="2">
    <source>
        <dbReference type="Proteomes" id="UP000323505"/>
    </source>
</evidence>
<keyword evidence="2" id="KW-1185">Reference proteome</keyword>
<accession>A0A5D3FBB3</accession>
<protein>
    <submittedName>
        <fullName evidence="1">Uncharacterized protein</fullName>
    </submittedName>
</protein>
<sequence length="61" mass="6890">MTRTHAAAYSSPSDPYAPLRCPDCRHLRYADEKPGDPCRICGDSCPNHETQIERARREEAS</sequence>